<dbReference type="PANTHER" id="PTHR30419:SF28">
    <property type="entry name" value="HTH-TYPE TRANSCRIPTIONAL REGULATOR BSDA"/>
    <property type="match status" value="1"/>
</dbReference>
<dbReference type="PROSITE" id="PS50931">
    <property type="entry name" value="HTH_LYSR"/>
    <property type="match status" value="1"/>
</dbReference>
<dbReference type="Gene3D" id="1.10.10.10">
    <property type="entry name" value="Winged helix-like DNA-binding domain superfamily/Winged helix DNA-binding domain"/>
    <property type="match status" value="1"/>
</dbReference>
<dbReference type="InterPro" id="IPR005119">
    <property type="entry name" value="LysR_subst-bd"/>
</dbReference>
<dbReference type="Pfam" id="PF00126">
    <property type="entry name" value="HTH_1"/>
    <property type="match status" value="1"/>
</dbReference>
<dbReference type="GO" id="GO:0005829">
    <property type="term" value="C:cytosol"/>
    <property type="evidence" value="ECO:0007669"/>
    <property type="project" value="TreeGrafter"/>
</dbReference>
<proteinExistence type="inferred from homology"/>
<sequence>MELLQLQYFRTVARLEHMTKASQELRIAQPALSKTISRLEEDIGVPLFDRQAGRIRLNSYGKAFLTKAEEALRLLEEGKREVADLAGLERGSIRLVTATLERMTGPITEFISAHPEVNFQISQAPIEQMSEFLTSGEADLGFTPLPLDQAGYAYKAVLSEELYLAVPSAHPLAGRRQVTLKEAAEEPFIGYREDFVFQQINDGFFEQAGAAPRYICRVDEPPAILSLVRAGVGVALSGCKKGDKEIPGVTLVPVSDQACRRQYYLVWSEQRYLSAAACEFRDHVAAYFAE</sequence>
<dbReference type="InterPro" id="IPR050950">
    <property type="entry name" value="HTH-type_LysR_regulators"/>
</dbReference>
<dbReference type="Pfam" id="PF03466">
    <property type="entry name" value="LysR_substrate"/>
    <property type="match status" value="1"/>
</dbReference>
<evidence type="ECO:0000313" key="6">
    <source>
        <dbReference type="EMBL" id="OMF54507.1"/>
    </source>
</evidence>
<dbReference type="GO" id="GO:0003700">
    <property type="term" value="F:DNA-binding transcription factor activity"/>
    <property type="evidence" value="ECO:0007669"/>
    <property type="project" value="InterPro"/>
</dbReference>
<keyword evidence="4" id="KW-0804">Transcription</keyword>
<dbReference type="InterPro" id="IPR036388">
    <property type="entry name" value="WH-like_DNA-bd_sf"/>
</dbReference>
<protein>
    <submittedName>
        <fullName evidence="6">LysR family transcriptional regulator</fullName>
    </submittedName>
</protein>
<dbReference type="AlphaFoldDB" id="A0A1R1ERT7"/>
<name>A0A1R1ERT7_9BACL</name>
<dbReference type="PANTHER" id="PTHR30419">
    <property type="entry name" value="HTH-TYPE TRANSCRIPTIONAL REGULATOR YBHD"/>
    <property type="match status" value="1"/>
</dbReference>
<evidence type="ECO:0000256" key="3">
    <source>
        <dbReference type="ARBA" id="ARBA00023125"/>
    </source>
</evidence>
<evidence type="ECO:0000256" key="1">
    <source>
        <dbReference type="ARBA" id="ARBA00009437"/>
    </source>
</evidence>
<dbReference type="EMBL" id="MRTP01000003">
    <property type="protein sequence ID" value="OMF54507.1"/>
    <property type="molecule type" value="Genomic_DNA"/>
</dbReference>
<dbReference type="InterPro" id="IPR036390">
    <property type="entry name" value="WH_DNA-bd_sf"/>
</dbReference>
<dbReference type="RefSeq" id="WP_076170409.1">
    <property type="nucleotide sequence ID" value="NZ_MRTP01000003.1"/>
</dbReference>
<dbReference type="STRING" id="297318.BK138_15170"/>
<dbReference type="PRINTS" id="PR00039">
    <property type="entry name" value="HTHLYSR"/>
</dbReference>
<dbReference type="Gene3D" id="3.40.190.290">
    <property type="match status" value="1"/>
</dbReference>
<gene>
    <name evidence="6" type="ORF">BK138_15170</name>
</gene>
<evidence type="ECO:0000313" key="7">
    <source>
        <dbReference type="Proteomes" id="UP000187172"/>
    </source>
</evidence>
<keyword evidence="3" id="KW-0238">DNA-binding</keyword>
<dbReference type="SUPFAM" id="SSF46785">
    <property type="entry name" value="Winged helix' DNA-binding domain"/>
    <property type="match status" value="1"/>
</dbReference>
<dbReference type="Proteomes" id="UP000187172">
    <property type="component" value="Unassembled WGS sequence"/>
</dbReference>
<accession>A0A1R1ERT7</accession>
<keyword evidence="2" id="KW-0805">Transcription regulation</keyword>
<evidence type="ECO:0000256" key="4">
    <source>
        <dbReference type="ARBA" id="ARBA00023163"/>
    </source>
</evidence>
<evidence type="ECO:0000259" key="5">
    <source>
        <dbReference type="PROSITE" id="PS50931"/>
    </source>
</evidence>
<comment type="similarity">
    <text evidence="1">Belongs to the LysR transcriptional regulatory family.</text>
</comment>
<reference evidence="6 7" key="1">
    <citation type="submission" date="2016-11" db="EMBL/GenBank/DDBJ databases">
        <title>Paenibacillus species isolates.</title>
        <authorList>
            <person name="Beno S.M."/>
        </authorList>
    </citation>
    <scope>NUCLEOTIDE SEQUENCE [LARGE SCALE GENOMIC DNA]</scope>
    <source>
        <strain evidence="6 7">FSL R5-0378</strain>
    </source>
</reference>
<organism evidence="6 7">
    <name type="scientific">Paenibacillus rhizosphaerae</name>
    <dbReference type="NCBI Taxonomy" id="297318"/>
    <lineage>
        <taxon>Bacteria</taxon>
        <taxon>Bacillati</taxon>
        <taxon>Bacillota</taxon>
        <taxon>Bacilli</taxon>
        <taxon>Bacillales</taxon>
        <taxon>Paenibacillaceae</taxon>
        <taxon>Paenibacillus</taxon>
    </lineage>
</organism>
<evidence type="ECO:0000256" key="2">
    <source>
        <dbReference type="ARBA" id="ARBA00023015"/>
    </source>
</evidence>
<keyword evidence="7" id="KW-1185">Reference proteome</keyword>
<dbReference type="FunFam" id="1.10.10.10:FF:000001">
    <property type="entry name" value="LysR family transcriptional regulator"/>
    <property type="match status" value="1"/>
</dbReference>
<feature type="domain" description="HTH lysR-type" evidence="5">
    <location>
        <begin position="1"/>
        <end position="58"/>
    </location>
</feature>
<dbReference type="InterPro" id="IPR000847">
    <property type="entry name" value="LysR_HTH_N"/>
</dbReference>
<dbReference type="SUPFAM" id="SSF53850">
    <property type="entry name" value="Periplasmic binding protein-like II"/>
    <property type="match status" value="1"/>
</dbReference>
<dbReference type="GO" id="GO:0003677">
    <property type="term" value="F:DNA binding"/>
    <property type="evidence" value="ECO:0007669"/>
    <property type="project" value="UniProtKB-KW"/>
</dbReference>
<comment type="caution">
    <text evidence="6">The sequence shown here is derived from an EMBL/GenBank/DDBJ whole genome shotgun (WGS) entry which is preliminary data.</text>
</comment>